<keyword evidence="4" id="KW-1185">Reference proteome</keyword>
<dbReference type="Pfam" id="PF14344">
    <property type="entry name" value="DUF4397"/>
    <property type="match status" value="1"/>
</dbReference>
<feature type="signal peptide" evidence="1">
    <location>
        <begin position="1"/>
        <end position="25"/>
    </location>
</feature>
<dbReference type="Proteomes" id="UP001252243">
    <property type="component" value="Unassembled WGS sequence"/>
</dbReference>
<evidence type="ECO:0000256" key="1">
    <source>
        <dbReference type="SAM" id="SignalP"/>
    </source>
</evidence>
<protein>
    <recommendedName>
        <fullName evidence="2">DUF4397 domain-containing protein</fullName>
    </recommendedName>
</protein>
<accession>A0ABU1UIP9</accession>
<dbReference type="RefSeq" id="WP_310062472.1">
    <property type="nucleotide sequence ID" value="NZ_JAVDVQ010000045.1"/>
</dbReference>
<evidence type="ECO:0000313" key="3">
    <source>
        <dbReference type="EMBL" id="MDR7085071.1"/>
    </source>
</evidence>
<evidence type="ECO:0000313" key="4">
    <source>
        <dbReference type="Proteomes" id="UP001252243"/>
    </source>
</evidence>
<proteinExistence type="predicted"/>
<sequence length="238" mass="24214">MRKTVYAAGALSMLAALTFAAPAQAGGKHDDGGHHSDDALLSVLHGVPGVTVDVWVNGKLTLDNFEPGTLAGPLKLDDGSYKIAITAADATSADNPVIGPVKVHLEEGRDYTAVAHLDATGAPTATLFKNDTSASPKGQGKLTVRHVAAAPAVDVLAGETAVIEDLTNPEQEVLTLKAGTVSASVAAAGTTEPLIGPADVPVTKGKNTVVYAWGSLADDTLGVAVQVVDSAKWRGHDN</sequence>
<comment type="caution">
    <text evidence="3">The sequence shown here is derived from an EMBL/GenBank/DDBJ whole genome shotgun (WGS) entry which is preliminary data.</text>
</comment>
<organism evidence="3 4">
    <name type="scientific">Arthrobacter ginsengisoli</name>
    <dbReference type="NCBI Taxonomy" id="1356565"/>
    <lineage>
        <taxon>Bacteria</taxon>
        <taxon>Bacillati</taxon>
        <taxon>Actinomycetota</taxon>
        <taxon>Actinomycetes</taxon>
        <taxon>Micrococcales</taxon>
        <taxon>Micrococcaceae</taxon>
        <taxon>Arthrobacter</taxon>
    </lineage>
</organism>
<feature type="chain" id="PRO_5046667300" description="DUF4397 domain-containing protein" evidence="1">
    <location>
        <begin position="26"/>
        <end position="238"/>
    </location>
</feature>
<keyword evidence="1" id="KW-0732">Signal</keyword>
<name>A0ABU1UIP9_9MICC</name>
<dbReference type="InterPro" id="IPR025510">
    <property type="entry name" value="DUF4397"/>
</dbReference>
<feature type="domain" description="DUF4397" evidence="2">
    <location>
        <begin position="39"/>
        <end position="155"/>
    </location>
</feature>
<evidence type="ECO:0000259" key="2">
    <source>
        <dbReference type="Pfam" id="PF14344"/>
    </source>
</evidence>
<dbReference type="EMBL" id="JAVDVQ010000045">
    <property type="protein sequence ID" value="MDR7085071.1"/>
    <property type="molecule type" value="Genomic_DNA"/>
</dbReference>
<gene>
    <name evidence="3" type="ORF">J2X01_004391</name>
</gene>
<reference evidence="3 4" key="1">
    <citation type="submission" date="2023-07" db="EMBL/GenBank/DDBJ databases">
        <title>Sorghum-associated microbial communities from plants grown in Nebraska, USA.</title>
        <authorList>
            <person name="Schachtman D."/>
        </authorList>
    </citation>
    <scope>NUCLEOTIDE SEQUENCE [LARGE SCALE GENOMIC DNA]</scope>
    <source>
        <strain evidence="3 4">BE167</strain>
    </source>
</reference>